<dbReference type="OrthoDB" id="9784036at2"/>
<dbReference type="STRING" id="255247.ABE41_004960"/>
<dbReference type="RefSeq" id="WP_066287095.1">
    <property type="nucleotide sequence ID" value="NZ_CP016761.1"/>
</dbReference>
<proteinExistence type="predicted"/>
<evidence type="ECO:0000313" key="1">
    <source>
        <dbReference type="EMBL" id="ANX11347.1"/>
    </source>
</evidence>
<protein>
    <submittedName>
        <fullName evidence="1">Carbohydrate esterase</fullName>
    </submittedName>
</protein>
<dbReference type="KEGG" id="far:ABE41_004960"/>
<dbReference type="InterPro" id="IPR000801">
    <property type="entry name" value="Esterase-like"/>
</dbReference>
<dbReference type="EMBL" id="CP016761">
    <property type="protein sequence ID" value="ANX11347.1"/>
    <property type="molecule type" value="Genomic_DNA"/>
</dbReference>
<dbReference type="InterPro" id="IPR029058">
    <property type="entry name" value="AB_hydrolase_fold"/>
</dbReference>
<dbReference type="InterPro" id="IPR050583">
    <property type="entry name" value="Mycobacterial_A85_antigen"/>
</dbReference>
<dbReference type="AlphaFoldDB" id="A0A1B1Z1J7"/>
<dbReference type="Proteomes" id="UP000077412">
    <property type="component" value="Chromosome"/>
</dbReference>
<dbReference type="PANTHER" id="PTHR48098">
    <property type="entry name" value="ENTEROCHELIN ESTERASE-RELATED"/>
    <property type="match status" value="1"/>
</dbReference>
<dbReference type="SUPFAM" id="SSF53474">
    <property type="entry name" value="alpha/beta-Hydrolases"/>
    <property type="match status" value="1"/>
</dbReference>
<dbReference type="Pfam" id="PF00756">
    <property type="entry name" value="Esterase"/>
    <property type="match status" value="1"/>
</dbReference>
<keyword evidence="2" id="KW-1185">Reference proteome</keyword>
<reference evidence="1 2" key="1">
    <citation type="submission" date="2016-08" db="EMBL/GenBank/DDBJ databases">
        <title>Complete genome sequence of Fictibacillus arsenicus G25-54, a strain with toxicity to nematodes and a potential arsenic-resistance activity.</title>
        <authorList>
            <person name="Zheng Z."/>
        </authorList>
    </citation>
    <scope>NUCLEOTIDE SEQUENCE [LARGE SCALE GENOMIC DNA]</scope>
    <source>
        <strain evidence="1 2">G25-54</strain>
    </source>
</reference>
<evidence type="ECO:0000313" key="2">
    <source>
        <dbReference type="Proteomes" id="UP000077412"/>
    </source>
</evidence>
<dbReference type="PANTHER" id="PTHR48098:SF6">
    <property type="entry name" value="FERRI-BACILLIBACTIN ESTERASE BESA"/>
    <property type="match status" value="1"/>
</dbReference>
<accession>A0A1B1Z1J7</accession>
<dbReference type="Gene3D" id="3.40.50.1820">
    <property type="entry name" value="alpha/beta hydrolase"/>
    <property type="match status" value="1"/>
</dbReference>
<sequence length="256" mass="29442">MIQEFKIMIEQLGGIERQIRVFLPAGYEETEETYPVLYMHDGQNLFRDEDASYGVSWGLADYLEESKTPLIIVGIDCNHEGFERLNEYGPWENPTVGPELLQIDGVFGGKGEAYLEFLLYTLKPFIDEKYRTKPEVTLMAGSSMGGLISTYAACRYPHIYSRIASLSSAFWFNQQEIESFIEESDLSAVEKFYMDIGTDEDTSKVDAGHYIRSSEKVYEKLKEKGIEVRFEVAEGGKHHESAWRERMPEIIDYLMK</sequence>
<name>A0A1B1Z1J7_9BACL</name>
<gene>
    <name evidence="1" type="ORF">ABE41_004960</name>
</gene>
<organism evidence="1 2">
    <name type="scientific">Fictibacillus arsenicus</name>
    <dbReference type="NCBI Taxonomy" id="255247"/>
    <lineage>
        <taxon>Bacteria</taxon>
        <taxon>Bacillati</taxon>
        <taxon>Bacillota</taxon>
        <taxon>Bacilli</taxon>
        <taxon>Bacillales</taxon>
        <taxon>Fictibacillaceae</taxon>
        <taxon>Fictibacillus</taxon>
    </lineage>
</organism>